<evidence type="ECO:0000256" key="3">
    <source>
        <dbReference type="SAM" id="SignalP"/>
    </source>
</evidence>
<evidence type="ECO:0000259" key="4">
    <source>
        <dbReference type="Pfam" id="PF00884"/>
    </source>
</evidence>
<evidence type="ECO:0000313" key="5">
    <source>
        <dbReference type="EMBL" id="NWK57591.1"/>
    </source>
</evidence>
<dbReference type="SUPFAM" id="SSF53649">
    <property type="entry name" value="Alkaline phosphatase-like"/>
    <property type="match status" value="1"/>
</dbReference>
<dbReference type="GO" id="GO:0016740">
    <property type="term" value="F:transferase activity"/>
    <property type="evidence" value="ECO:0007669"/>
    <property type="project" value="UniProtKB-KW"/>
</dbReference>
<dbReference type="Pfam" id="PF00884">
    <property type="entry name" value="Sulfatase"/>
    <property type="match status" value="1"/>
</dbReference>
<dbReference type="AlphaFoldDB" id="A0A851GNZ9"/>
<dbReference type="EMBL" id="JACBAZ010000016">
    <property type="protein sequence ID" value="NWK57591.1"/>
    <property type="molecule type" value="Genomic_DNA"/>
</dbReference>
<evidence type="ECO:0000256" key="2">
    <source>
        <dbReference type="ARBA" id="ARBA00022801"/>
    </source>
</evidence>
<feature type="domain" description="Sulfatase N-terminal" evidence="4">
    <location>
        <begin position="22"/>
        <end position="420"/>
    </location>
</feature>
<evidence type="ECO:0000313" key="6">
    <source>
        <dbReference type="Proteomes" id="UP000557872"/>
    </source>
</evidence>
<dbReference type="CDD" id="cd16025">
    <property type="entry name" value="PAS_like"/>
    <property type="match status" value="1"/>
</dbReference>
<name>A0A851GNZ9_9BACT</name>
<protein>
    <submittedName>
        <fullName evidence="5">Sulfatase-like hydrolase/transferase</fullName>
    </submittedName>
</protein>
<gene>
    <name evidence="5" type="ORF">HW115_18375</name>
</gene>
<evidence type="ECO:0000256" key="1">
    <source>
        <dbReference type="ARBA" id="ARBA00008779"/>
    </source>
</evidence>
<dbReference type="GO" id="GO:0004065">
    <property type="term" value="F:arylsulfatase activity"/>
    <property type="evidence" value="ECO:0007669"/>
    <property type="project" value="TreeGrafter"/>
</dbReference>
<dbReference type="FunFam" id="3.40.720.10:FF:000047">
    <property type="entry name" value="Arylsulfatase"/>
    <property type="match status" value="1"/>
</dbReference>
<keyword evidence="6" id="KW-1185">Reference proteome</keyword>
<reference evidence="5 6" key="1">
    <citation type="submission" date="2020-07" db="EMBL/GenBank/DDBJ databases">
        <title>Roseicoccus Jingziensis gen. nov., sp. nov., isolated from coastal seawater.</title>
        <authorList>
            <person name="Feng X."/>
        </authorList>
    </citation>
    <scope>NUCLEOTIDE SEQUENCE [LARGE SCALE GENOMIC DNA]</scope>
    <source>
        <strain evidence="5 6">N1E253</strain>
    </source>
</reference>
<proteinExistence type="inferred from homology"/>
<dbReference type="InterPro" id="IPR000917">
    <property type="entry name" value="Sulfatase_N"/>
</dbReference>
<keyword evidence="2 5" id="KW-0378">Hydrolase</keyword>
<dbReference type="InterPro" id="IPR050738">
    <property type="entry name" value="Sulfatase"/>
</dbReference>
<accession>A0A851GNZ9</accession>
<feature type="chain" id="PRO_5032278387" evidence="3">
    <location>
        <begin position="19"/>
        <end position="540"/>
    </location>
</feature>
<dbReference type="Proteomes" id="UP000557872">
    <property type="component" value="Unassembled WGS sequence"/>
</dbReference>
<organism evidence="5 6">
    <name type="scientific">Oceaniferula marina</name>
    <dbReference type="NCBI Taxonomy" id="2748318"/>
    <lineage>
        <taxon>Bacteria</taxon>
        <taxon>Pseudomonadati</taxon>
        <taxon>Verrucomicrobiota</taxon>
        <taxon>Verrucomicrobiia</taxon>
        <taxon>Verrucomicrobiales</taxon>
        <taxon>Verrucomicrobiaceae</taxon>
        <taxon>Oceaniferula</taxon>
    </lineage>
</organism>
<dbReference type="InterPro" id="IPR017850">
    <property type="entry name" value="Alkaline_phosphatase_core_sf"/>
</dbReference>
<feature type="signal peptide" evidence="3">
    <location>
        <begin position="1"/>
        <end position="18"/>
    </location>
</feature>
<keyword evidence="3" id="KW-0732">Signal</keyword>
<sequence>MKYLLLCLGILSCGFLSAADRPNIIVILVDDMGFSDIGSYGGEIQTPHLDSLAMGGVRFSHFYNASRCCPTRASLMTGLHPHLTGIGHMTNPPQSMYHDKGEAFPNYRGFLNRQCVTLGEMLQASGYQTYLTGKWHLGHHDRSRWPLQRGFEKFYGCISGATRLFKPLAPRDISLGNEALTELTSTTDRPYYTTDAFTDYAIRFIEEGKKEKPFFLYLAYTAPHWPHQAHEEDIDRYRGKYMAGWDALRQQRYKRQLELGLLESKHALSPRDARVPSWESFSPEKQKELDLRMAVYAAMIDRIDQNIGKLKMALQKQGQYENTLILFMSDNGACAEGAVLGRGHILDPQKRNLEHNNNYGAAWANVSSTPFRLYKHFTHEGGAATPFFMHWPKGIKTQSDWYRETAQVIDVVPTLLEVSGTPYPKSYNGNKLPTLRGISLAPSFSGESLKRTAPMFSEHENNAFIIDGEWKLVGRGVAAASGPDLKKWELYNLREDRTELHNLAGKHPERLKQMAKLWQEWSQQDKVYPKPSRKKNKKTK</sequence>
<comment type="similarity">
    <text evidence="1">Belongs to the sulfatase family.</text>
</comment>
<dbReference type="Gene3D" id="3.40.720.10">
    <property type="entry name" value="Alkaline Phosphatase, subunit A"/>
    <property type="match status" value="1"/>
</dbReference>
<dbReference type="RefSeq" id="WP_178934861.1">
    <property type="nucleotide sequence ID" value="NZ_JACBAZ010000016.1"/>
</dbReference>
<keyword evidence="5" id="KW-0808">Transferase</keyword>
<dbReference type="Gene3D" id="3.30.1120.10">
    <property type="match status" value="1"/>
</dbReference>
<comment type="caution">
    <text evidence="5">The sequence shown here is derived from an EMBL/GenBank/DDBJ whole genome shotgun (WGS) entry which is preliminary data.</text>
</comment>
<dbReference type="PANTHER" id="PTHR42693:SF53">
    <property type="entry name" value="ENDO-4-O-SULFATASE"/>
    <property type="match status" value="1"/>
</dbReference>
<dbReference type="PANTHER" id="PTHR42693">
    <property type="entry name" value="ARYLSULFATASE FAMILY MEMBER"/>
    <property type="match status" value="1"/>
</dbReference>